<dbReference type="OrthoDB" id="1898716at2759"/>
<keyword evidence="4" id="KW-1185">Reference proteome</keyword>
<dbReference type="GO" id="GO:0005634">
    <property type="term" value="C:nucleus"/>
    <property type="evidence" value="ECO:0007669"/>
    <property type="project" value="InterPro"/>
</dbReference>
<sequence>MVHNTTWNNVVIGDRNASNNDGDTNESRLAEILQRYHRHFEKEPSPSTEPHESQAEISKYSMFLTCGELLQITEGQPLSLLESFLEQLSVTDLLHLEKQLEEALVQTRTTKTDMLLASITSLNEKEKMLAEEKRVLQEKIAAGSKSSKAMLIDLNVVPPDDHHVQTQNQSKTLAP</sequence>
<feature type="region of interest" description="Disordered" evidence="1">
    <location>
        <begin position="1"/>
        <end position="24"/>
    </location>
</feature>
<accession>A0A5A7RFW9</accession>
<evidence type="ECO:0000256" key="1">
    <source>
        <dbReference type="SAM" id="MobiDB-lite"/>
    </source>
</evidence>
<evidence type="ECO:0000259" key="2">
    <source>
        <dbReference type="PROSITE" id="PS51297"/>
    </source>
</evidence>
<dbReference type="Pfam" id="PF01486">
    <property type="entry name" value="K-box"/>
    <property type="match status" value="1"/>
</dbReference>
<dbReference type="AlphaFoldDB" id="A0A5A7RFW9"/>
<organism evidence="3 4">
    <name type="scientific">Striga asiatica</name>
    <name type="common">Asiatic witchweed</name>
    <name type="synonym">Buchnera asiatica</name>
    <dbReference type="NCBI Taxonomy" id="4170"/>
    <lineage>
        <taxon>Eukaryota</taxon>
        <taxon>Viridiplantae</taxon>
        <taxon>Streptophyta</taxon>
        <taxon>Embryophyta</taxon>
        <taxon>Tracheophyta</taxon>
        <taxon>Spermatophyta</taxon>
        <taxon>Magnoliopsida</taxon>
        <taxon>eudicotyledons</taxon>
        <taxon>Gunneridae</taxon>
        <taxon>Pentapetalae</taxon>
        <taxon>asterids</taxon>
        <taxon>lamiids</taxon>
        <taxon>Lamiales</taxon>
        <taxon>Orobanchaceae</taxon>
        <taxon>Buchnereae</taxon>
        <taxon>Striga</taxon>
    </lineage>
</organism>
<reference evidence="4" key="1">
    <citation type="journal article" date="2019" name="Curr. Biol.">
        <title>Genome Sequence of Striga asiatica Provides Insight into the Evolution of Plant Parasitism.</title>
        <authorList>
            <person name="Yoshida S."/>
            <person name="Kim S."/>
            <person name="Wafula E.K."/>
            <person name="Tanskanen J."/>
            <person name="Kim Y.M."/>
            <person name="Honaas L."/>
            <person name="Yang Z."/>
            <person name="Spallek T."/>
            <person name="Conn C.E."/>
            <person name="Ichihashi Y."/>
            <person name="Cheong K."/>
            <person name="Cui S."/>
            <person name="Der J.P."/>
            <person name="Gundlach H."/>
            <person name="Jiao Y."/>
            <person name="Hori C."/>
            <person name="Ishida J.K."/>
            <person name="Kasahara H."/>
            <person name="Kiba T."/>
            <person name="Kim M.S."/>
            <person name="Koo N."/>
            <person name="Laohavisit A."/>
            <person name="Lee Y.H."/>
            <person name="Lumba S."/>
            <person name="McCourt P."/>
            <person name="Mortimer J.C."/>
            <person name="Mutuku J.M."/>
            <person name="Nomura T."/>
            <person name="Sasaki-Sekimoto Y."/>
            <person name="Seto Y."/>
            <person name="Wang Y."/>
            <person name="Wakatake T."/>
            <person name="Sakakibara H."/>
            <person name="Demura T."/>
            <person name="Yamaguchi S."/>
            <person name="Yoneyama K."/>
            <person name="Manabe R.I."/>
            <person name="Nelson D.C."/>
            <person name="Schulman A.H."/>
            <person name="Timko M.P."/>
            <person name="dePamphilis C.W."/>
            <person name="Choi D."/>
            <person name="Shirasu K."/>
        </authorList>
    </citation>
    <scope>NUCLEOTIDE SEQUENCE [LARGE SCALE GENOMIC DNA]</scope>
    <source>
        <strain evidence="4">cv. UVA1</strain>
    </source>
</reference>
<name>A0A5A7RFW9_STRAF</name>
<dbReference type="Proteomes" id="UP000325081">
    <property type="component" value="Unassembled WGS sequence"/>
</dbReference>
<proteinExistence type="predicted"/>
<evidence type="ECO:0000313" key="3">
    <source>
        <dbReference type="EMBL" id="GER56087.1"/>
    </source>
</evidence>
<dbReference type="GO" id="GO:0003700">
    <property type="term" value="F:DNA-binding transcription factor activity"/>
    <property type="evidence" value="ECO:0007669"/>
    <property type="project" value="InterPro"/>
</dbReference>
<dbReference type="EMBL" id="BKCP01012403">
    <property type="protein sequence ID" value="GER56087.1"/>
    <property type="molecule type" value="Genomic_DNA"/>
</dbReference>
<evidence type="ECO:0000313" key="4">
    <source>
        <dbReference type="Proteomes" id="UP000325081"/>
    </source>
</evidence>
<feature type="domain" description="K-box" evidence="2">
    <location>
        <begin position="53"/>
        <end position="146"/>
    </location>
</feature>
<gene>
    <name evidence="3" type="ORF">STAS_33795</name>
</gene>
<comment type="caution">
    <text evidence="3">The sequence shown here is derived from an EMBL/GenBank/DDBJ whole genome shotgun (WGS) entry which is preliminary data.</text>
</comment>
<dbReference type="InterPro" id="IPR002487">
    <property type="entry name" value="TF_Kbox"/>
</dbReference>
<dbReference type="PROSITE" id="PS51297">
    <property type="entry name" value="K_BOX"/>
    <property type="match status" value="1"/>
</dbReference>
<protein>
    <submittedName>
        <fullName evidence="3">MADS-box transcription factor 1</fullName>
    </submittedName>
</protein>